<dbReference type="Gene3D" id="3.10.450.40">
    <property type="match status" value="2"/>
</dbReference>
<reference evidence="2 5" key="2">
    <citation type="submission" date="2021-03" db="EMBL/GenBank/DDBJ databases">
        <title>Antimicrobial resistance genes in bacteria isolated from Japanese honey, and their potential for conferring macrolide and lincosamide resistance in the American foulbrood pathogen Paenibacillus larvae.</title>
        <authorList>
            <person name="Okamoto M."/>
            <person name="Kumagai M."/>
            <person name="Kanamori H."/>
            <person name="Takamatsu D."/>
        </authorList>
    </citation>
    <scope>NUCLEOTIDE SEQUENCE [LARGE SCALE GENOMIC DNA]</scope>
    <source>
        <strain evidence="2 5">J6TS1</strain>
    </source>
</reference>
<dbReference type="SUPFAM" id="SSF54403">
    <property type="entry name" value="Cystatin/monellin"/>
    <property type="match status" value="2"/>
</dbReference>
<protein>
    <submittedName>
        <fullName evidence="3">Peptidase</fullName>
    </submittedName>
</protein>
<evidence type="ECO:0000313" key="2">
    <source>
        <dbReference type="EMBL" id="GIN96555.1"/>
    </source>
</evidence>
<dbReference type="AlphaFoldDB" id="A0A429X4E5"/>
<gene>
    <name evidence="3" type="ORF">D5F11_018425</name>
    <name evidence="2" type="ORF">J6TS1_24250</name>
</gene>
<sequence length="158" mass="18153">MYKWLAIILSCILLIVGIGGCVYSKAKAPIKKARVAAEERLKKETDIKDVDEFYLYNGSSTYYAVIGKNSKGQEMAAWIPANKKEKVHVKKMSDGVSKQDALNKLLSEKKPKEVLGVRLGMEKELPVWELSYLDENSNLNYYYIHFDSGKWWRKIENL</sequence>
<comment type="caution">
    <text evidence="3">The sequence shown here is derived from an EMBL/GenBank/DDBJ whole genome shotgun (WGS) entry which is preliminary data.</text>
</comment>
<evidence type="ECO:0000313" key="4">
    <source>
        <dbReference type="Proteomes" id="UP000287296"/>
    </source>
</evidence>
<keyword evidence="5" id="KW-1185">Reference proteome</keyword>
<feature type="domain" description="Cell wall elongation regulator TseB-like" evidence="1">
    <location>
        <begin position="37"/>
        <end position="80"/>
    </location>
</feature>
<dbReference type="InterPro" id="IPR046350">
    <property type="entry name" value="Cystatin_sf"/>
</dbReference>
<dbReference type="OrthoDB" id="2381181at2"/>
<evidence type="ECO:0000313" key="5">
    <source>
        <dbReference type="Proteomes" id="UP000680670"/>
    </source>
</evidence>
<reference evidence="3 4" key="1">
    <citation type="submission" date="2018-12" db="EMBL/GenBank/DDBJ databases">
        <authorList>
            <person name="Sun L."/>
            <person name="Chen Z."/>
        </authorList>
    </citation>
    <scope>NUCLEOTIDE SEQUENCE [LARGE SCALE GENOMIC DNA]</scope>
    <source>
        <strain evidence="3 4">LMG 29736</strain>
    </source>
</reference>
<evidence type="ECO:0000259" key="1">
    <source>
        <dbReference type="Pfam" id="PF17881"/>
    </source>
</evidence>
<proteinExistence type="predicted"/>
<dbReference type="Proteomes" id="UP000680670">
    <property type="component" value="Unassembled WGS sequence"/>
</dbReference>
<accession>A0A429X4E5</accession>
<evidence type="ECO:0000313" key="3">
    <source>
        <dbReference type="EMBL" id="RST58249.1"/>
    </source>
</evidence>
<dbReference type="Proteomes" id="UP000287296">
    <property type="component" value="Unassembled WGS sequence"/>
</dbReference>
<dbReference type="EMBL" id="QYTW02000022">
    <property type="protein sequence ID" value="RST58249.1"/>
    <property type="molecule type" value="Genomic_DNA"/>
</dbReference>
<dbReference type="EMBL" id="BORJ01000005">
    <property type="protein sequence ID" value="GIN96555.1"/>
    <property type="molecule type" value="Genomic_DNA"/>
</dbReference>
<organism evidence="3 4">
    <name type="scientific">Siminovitchia terrae</name>
    <name type="common">Bacillus terrae</name>
    <dbReference type="NCBI Taxonomy" id="1914933"/>
    <lineage>
        <taxon>Bacteria</taxon>
        <taxon>Bacillati</taxon>
        <taxon>Bacillota</taxon>
        <taxon>Bacilli</taxon>
        <taxon>Bacillales</taxon>
        <taxon>Bacillaceae</taxon>
        <taxon>Siminovitchia</taxon>
    </lineage>
</organism>
<dbReference type="InterPro" id="IPR041401">
    <property type="entry name" value="TseB-like_dom"/>
</dbReference>
<dbReference type="RefSeq" id="WP_120117413.1">
    <property type="nucleotide sequence ID" value="NZ_BORI01000010.1"/>
</dbReference>
<dbReference type="PROSITE" id="PS51257">
    <property type="entry name" value="PROKAR_LIPOPROTEIN"/>
    <property type="match status" value="1"/>
</dbReference>
<dbReference type="Pfam" id="PF17881">
    <property type="entry name" value="TseB"/>
    <property type="match status" value="1"/>
</dbReference>
<name>A0A429X4E5_SIMTE</name>